<accession>A0AAW1IS56</accession>
<dbReference type="PANTHER" id="PTHR33127:SF5">
    <property type="entry name" value="TRANSMEMBRANE PROTEIN"/>
    <property type="match status" value="1"/>
</dbReference>
<feature type="domain" description="F-box" evidence="1">
    <location>
        <begin position="383"/>
        <end position="422"/>
    </location>
</feature>
<sequence>MSTCASANPLLIYEQRGLNRLLCPFAPTKNSLPAKNIPDISKKIILASHYGWLIVADSEDHAAIFLFHPFSRASVDLPRLDLSFADIHVTDPCSNFVLTCTPDDDDLDEGRCVLLISYKSLLVYCRVGYDDSWQSHNITVEVDGVSSPVNLYHFQSLAICNGIIYGLAVKELLLLRIQIHNQDPNSKLSVSVNTATRLSVKNVSNYQSPRVLARLVESDGDLYCVMAFNGHGDHINFQDVRVTKLIHKNTNTDDNFDITKVENLGNQSLFACSNGSFGCYIPPSDTNVTSSGLSESLHLQKNCVYITSCDTRSIYVYRLQDRNLAIVHLLPNEKMPWDRLLWVKSPPKKRFMNQNCNYKGINHVEEKASMETQAKIDGTQLGELPSELIALVAKRLQLSSHSRFRATCKEFRNVVPPLPSWFDKRAKIEFLEVTTSRTVLPWLLFFTDDGKLGNLIDPIHTNDRYLMTTSWGNLYDAMDVVYAKDGQLLIYGESGNIFFYNPFTKVMTSTKHPENQINGHLQCIGSTTVPDSNNCTDGCTIIGLYKFDQLLVSSYVCGGDNTWYNFPPRENRPFIAADNSPVYYKGAFYFLDIRGYLARYRMMTDGTHHWKVLSKPAKPASINFSAQMTTYLLEYQGTLLSVFVGHLGRWVNVFQLDSIRSCWNKVDNLEGYMIFVSPRSSFAKLAPTSMPEFGNKVYFPRLYRDKLVCYDIQFRIYCTPMGSPIEDFSETREILRGVWIEPRWT</sequence>
<gene>
    <name evidence="3" type="ORF">RND81_09G235300</name>
</gene>
<organism evidence="3 4">
    <name type="scientific">Saponaria officinalis</name>
    <name type="common">Common soapwort</name>
    <name type="synonym">Lychnis saponaria</name>
    <dbReference type="NCBI Taxonomy" id="3572"/>
    <lineage>
        <taxon>Eukaryota</taxon>
        <taxon>Viridiplantae</taxon>
        <taxon>Streptophyta</taxon>
        <taxon>Embryophyta</taxon>
        <taxon>Tracheophyta</taxon>
        <taxon>Spermatophyta</taxon>
        <taxon>Magnoliopsida</taxon>
        <taxon>eudicotyledons</taxon>
        <taxon>Gunneridae</taxon>
        <taxon>Pentapetalae</taxon>
        <taxon>Caryophyllales</taxon>
        <taxon>Caryophyllaceae</taxon>
        <taxon>Caryophylleae</taxon>
        <taxon>Saponaria</taxon>
    </lineage>
</organism>
<feature type="domain" description="KIB1-4 beta-propeller" evidence="2">
    <location>
        <begin position="30"/>
        <end position="317"/>
    </location>
</feature>
<evidence type="ECO:0000313" key="4">
    <source>
        <dbReference type="Proteomes" id="UP001443914"/>
    </source>
</evidence>
<dbReference type="Pfam" id="PF03478">
    <property type="entry name" value="Beta-prop_KIB1-4"/>
    <property type="match status" value="2"/>
</dbReference>
<evidence type="ECO:0008006" key="5">
    <source>
        <dbReference type="Google" id="ProtNLM"/>
    </source>
</evidence>
<name>A0AAW1IS56_SAPOF</name>
<dbReference type="InterPro" id="IPR001810">
    <property type="entry name" value="F-box_dom"/>
</dbReference>
<reference evidence="3" key="1">
    <citation type="submission" date="2024-03" db="EMBL/GenBank/DDBJ databases">
        <title>WGS assembly of Saponaria officinalis var. Norfolk2.</title>
        <authorList>
            <person name="Jenkins J."/>
            <person name="Shu S."/>
            <person name="Grimwood J."/>
            <person name="Barry K."/>
            <person name="Goodstein D."/>
            <person name="Schmutz J."/>
            <person name="Leebens-Mack J."/>
            <person name="Osbourn A."/>
        </authorList>
    </citation>
    <scope>NUCLEOTIDE SEQUENCE [LARGE SCALE GENOMIC DNA]</scope>
    <source>
        <strain evidence="3">JIC</strain>
    </source>
</reference>
<feature type="domain" description="KIB1-4 beta-propeller" evidence="2">
    <location>
        <begin position="483"/>
        <end position="700"/>
    </location>
</feature>
<dbReference type="AlphaFoldDB" id="A0AAW1IS56"/>
<comment type="caution">
    <text evidence="3">The sequence shown here is derived from an EMBL/GenBank/DDBJ whole genome shotgun (WGS) entry which is preliminary data.</text>
</comment>
<dbReference type="Pfam" id="PF00646">
    <property type="entry name" value="F-box"/>
    <property type="match status" value="1"/>
</dbReference>
<keyword evidence="4" id="KW-1185">Reference proteome</keyword>
<dbReference type="Proteomes" id="UP001443914">
    <property type="component" value="Unassembled WGS sequence"/>
</dbReference>
<evidence type="ECO:0000259" key="1">
    <source>
        <dbReference type="Pfam" id="PF00646"/>
    </source>
</evidence>
<dbReference type="InterPro" id="IPR005174">
    <property type="entry name" value="KIB1-4_b-propeller"/>
</dbReference>
<dbReference type="EMBL" id="JBDFQZ010000009">
    <property type="protein sequence ID" value="KAK9692015.1"/>
    <property type="molecule type" value="Genomic_DNA"/>
</dbReference>
<protein>
    <recommendedName>
        <fullName evidence="5">F-box domain-containing protein</fullName>
    </recommendedName>
</protein>
<proteinExistence type="predicted"/>
<evidence type="ECO:0000259" key="2">
    <source>
        <dbReference type="Pfam" id="PF03478"/>
    </source>
</evidence>
<dbReference type="PANTHER" id="PTHR33127">
    <property type="entry name" value="TRANSMEMBRANE PROTEIN"/>
    <property type="match status" value="1"/>
</dbReference>
<evidence type="ECO:0000313" key="3">
    <source>
        <dbReference type="EMBL" id="KAK9692015.1"/>
    </source>
</evidence>